<dbReference type="HOGENOM" id="CLU_053973_0_0_12"/>
<dbReference type="AlphaFoldDB" id="H9ULW0"/>
<dbReference type="PATRIC" id="fig|889378.3.peg.2449"/>
<organism evidence="1 2">
    <name type="scientific">Spirochaeta africana (strain ATCC 700263 / DSM 8902 / Z-7692)</name>
    <dbReference type="NCBI Taxonomy" id="889378"/>
    <lineage>
        <taxon>Bacteria</taxon>
        <taxon>Pseudomonadati</taxon>
        <taxon>Spirochaetota</taxon>
        <taxon>Spirochaetia</taxon>
        <taxon>Spirochaetales</taxon>
        <taxon>Spirochaetaceae</taxon>
        <taxon>Spirochaeta</taxon>
    </lineage>
</organism>
<dbReference type="RefSeq" id="WP_014456485.1">
    <property type="nucleotide sequence ID" value="NC_017098.1"/>
</dbReference>
<evidence type="ECO:0000313" key="2">
    <source>
        <dbReference type="Proteomes" id="UP000007383"/>
    </source>
</evidence>
<proteinExistence type="predicted"/>
<reference evidence="2" key="1">
    <citation type="journal article" date="2013" name="Stand. Genomic Sci.">
        <title>Complete genome sequence of the halophilic bacterium Spirochaeta africana type strain (Z-7692(T)) from the alkaline Lake Magadi in the East African Rift.</title>
        <authorList>
            <person name="Liolos K."/>
            <person name="Abt B."/>
            <person name="Scheuner C."/>
            <person name="Teshima H."/>
            <person name="Held B."/>
            <person name="Lapidus A."/>
            <person name="Nolan M."/>
            <person name="Lucas S."/>
            <person name="Deshpande S."/>
            <person name="Cheng J.F."/>
            <person name="Tapia R."/>
            <person name="Goodwin L.A."/>
            <person name="Pitluck S."/>
            <person name="Pagani I."/>
            <person name="Ivanova N."/>
            <person name="Mavromatis K."/>
            <person name="Mikhailova N."/>
            <person name="Huntemann M."/>
            <person name="Pati A."/>
            <person name="Chen A."/>
            <person name="Palaniappan K."/>
            <person name="Land M."/>
            <person name="Rohde M."/>
            <person name="Tindall B.J."/>
            <person name="Detter J.C."/>
            <person name="Goker M."/>
            <person name="Bristow J."/>
            <person name="Eisen J.A."/>
            <person name="Markowitz V."/>
            <person name="Hugenholtz P."/>
            <person name="Woyke T."/>
            <person name="Klenk H.P."/>
            <person name="Kyrpides N.C."/>
        </authorList>
    </citation>
    <scope>NUCLEOTIDE SEQUENCE</scope>
    <source>
        <strain evidence="2">ATCC 700263 / DSM 8902 / Z-7692</strain>
    </source>
</reference>
<dbReference type="GO" id="GO:0009976">
    <property type="term" value="F:tocopherol cyclase activity"/>
    <property type="evidence" value="ECO:0007669"/>
    <property type="project" value="InterPro"/>
</dbReference>
<sequence>MVALHPVWNPPVFQGKGKRKGYFEGWYHKHVPTAGGDSIAVIGGIAYDDQRRGEAFIQFIHGSRTEYIAYPVEDFRWENGRYQVYIGPNRFSADGLYLHIDRPGIQVSADLSYSSITPLQQRKLFSPGIMGWYRFVPRMECYHGVVSLDHEVYGNFQIDDNSINLTGGRGYIEKDWGSSMPESWVWFQTNSFADTSHSVMFSVARIPWMRGSFPGFLAICHTPQGQFRFTTYNGSQIVRARIADNRIEITFRSREHELQITASGSSTGGLRAPALGAMQRTIGESLDAQAQVRLTTIDGFVLFEGRANPAGLEIVGEAAALLQDATMP</sequence>
<dbReference type="EMBL" id="CP003282">
    <property type="protein sequence ID" value="AFG38503.1"/>
    <property type="molecule type" value="Genomic_DNA"/>
</dbReference>
<evidence type="ECO:0000313" key="1">
    <source>
        <dbReference type="EMBL" id="AFG38503.1"/>
    </source>
</evidence>
<dbReference type="InterPro" id="IPR025893">
    <property type="entry name" value="Tocopherol_cyclase"/>
</dbReference>
<dbReference type="PANTHER" id="PTHR35309:SF4">
    <property type="entry name" value="TOCOPHEROL CYCLASE"/>
    <property type="match status" value="1"/>
</dbReference>
<dbReference type="STRING" id="889378.Spiaf_2472"/>
<evidence type="ECO:0008006" key="3">
    <source>
        <dbReference type="Google" id="ProtNLM"/>
    </source>
</evidence>
<gene>
    <name evidence="1" type="ordered locus">Spiaf_2472</name>
</gene>
<keyword evidence="2" id="KW-1185">Reference proteome</keyword>
<dbReference type="PANTHER" id="PTHR35309">
    <property type="match status" value="1"/>
</dbReference>
<accession>H9ULW0</accession>
<dbReference type="KEGG" id="sfc:Spiaf_2472"/>
<dbReference type="eggNOG" id="ENOG502Z7HP">
    <property type="taxonomic scope" value="Bacteria"/>
</dbReference>
<dbReference type="Proteomes" id="UP000007383">
    <property type="component" value="Chromosome"/>
</dbReference>
<dbReference type="SUPFAM" id="SSF159245">
    <property type="entry name" value="AttH-like"/>
    <property type="match status" value="1"/>
</dbReference>
<name>H9ULW0_SPIAZ</name>
<protein>
    <recommendedName>
        <fullName evidence="3">Tocopherol cyclase</fullName>
    </recommendedName>
</protein>
<dbReference type="Pfam" id="PF14249">
    <property type="entry name" value="Tocopherol_cycl"/>
    <property type="match status" value="1"/>
</dbReference>